<dbReference type="EMBL" id="CM004400">
    <property type="protein sequence ID" value="KAG8639677.1"/>
    <property type="molecule type" value="Genomic_DNA"/>
</dbReference>
<protein>
    <submittedName>
        <fullName evidence="1">Uncharacterized protein</fullName>
    </submittedName>
</protein>
<reference evidence="2" key="1">
    <citation type="journal article" date="2016" name="Nat. Biotechnol.">
        <title>Sequencing wild and cultivated cassava and related species reveals extensive interspecific hybridization and genetic diversity.</title>
        <authorList>
            <person name="Bredeson J.V."/>
            <person name="Lyons J.B."/>
            <person name="Prochnik S.E."/>
            <person name="Wu G.A."/>
            <person name="Ha C.M."/>
            <person name="Edsinger-Gonzales E."/>
            <person name="Grimwood J."/>
            <person name="Schmutz J."/>
            <person name="Rabbi I.Y."/>
            <person name="Egesi C."/>
            <person name="Nauluvula P."/>
            <person name="Lebot V."/>
            <person name="Ndunguru J."/>
            <person name="Mkamilo G."/>
            <person name="Bart R.S."/>
            <person name="Setter T.L."/>
            <person name="Gleadow R.M."/>
            <person name="Kulakow P."/>
            <person name="Ferguson M.E."/>
            <person name="Rounsley S."/>
            <person name="Rokhsar D.S."/>
        </authorList>
    </citation>
    <scope>NUCLEOTIDE SEQUENCE [LARGE SCALE GENOMIC DNA]</scope>
    <source>
        <strain evidence="2">cv. AM560-2</strain>
    </source>
</reference>
<evidence type="ECO:0000313" key="2">
    <source>
        <dbReference type="Proteomes" id="UP000091857"/>
    </source>
</evidence>
<keyword evidence="2" id="KW-1185">Reference proteome</keyword>
<gene>
    <name evidence="1" type="ORF">MANES_14G160500v8</name>
</gene>
<dbReference type="Proteomes" id="UP000091857">
    <property type="component" value="Chromosome 14"/>
</dbReference>
<evidence type="ECO:0000313" key="1">
    <source>
        <dbReference type="EMBL" id="KAG8639677.1"/>
    </source>
</evidence>
<comment type="caution">
    <text evidence="1">The sequence shown here is derived from an EMBL/GenBank/DDBJ whole genome shotgun (WGS) entry which is preliminary data.</text>
</comment>
<organism evidence="1 2">
    <name type="scientific">Manihot esculenta</name>
    <name type="common">Cassava</name>
    <name type="synonym">Jatropha manihot</name>
    <dbReference type="NCBI Taxonomy" id="3983"/>
    <lineage>
        <taxon>Eukaryota</taxon>
        <taxon>Viridiplantae</taxon>
        <taxon>Streptophyta</taxon>
        <taxon>Embryophyta</taxon>
        <taxon>Tracheophyta</taxon>
        <taxon>Spermatophyta</taxon>
        <taxon>Magnoliopsida</taxon>
        <taxon>eudicotyledons</taxon>
        <taxon>Gunneridae</taxon>
        <taxon>Pentapetalae</taxon>
        <taxon>rosids</taxon>
        <taxon>fabids</taxon>
        <taxon>Malpighiales</taxon>
        <taxon>Euphorbiaceae</taxon>
        <taxon>Crotonoideae</taxon>
        <taxon>Manihoteae</taxon>
        <taxon>Manihot</taxon>
    </lineage>
</organism>
<name>A0ACB7GH73_MANES</name>
<accession>A0ACB7GH73</accession>
<proteinExistence type="predicted"/>
<sequence>MATNEGNRNDEGIKLALYKAAISGDWEKAASLQPTKRTLNKRGETALHIATAASHTRFVEKLVGMIPESDKEFLAIRTIPTAIAPQTSSLAQAVVAAPTAFEIREDLTTSRRSIVAALESANAKAHAAQQGNAQATTLVRIERQVGSPVQAANTATTSKAIAPQASSPSEAIPAAPTLSTIEEDPSTSEAQAESATTNTNAAQQENAQATTLVTIERQVGSPVQAANTATTSKAIAPQASSPSEAIPAAPTLSTIEEDPSTSEAQAEPPTTNTNAAQQENAQATTLVTIERQVGSPVQAANTATTSKAIAPQASSPSEAIPAAPTLSTIEEDPSTSEAQAESATTNTNAAQQENAQATTVVTVAQQVRVPIQAATSATTSTAIASQASTLGGAGAVASESEDQGNTAFCYAAISGNVKIAQIMREKKTDLPKVRGGKGFLPIYMAALAGHAEMVRQLYKLHRDDNQLKLEDGDLVSLLIALVESDIYDIALEMIEDRPELATKRDEKNRQGETALHAFARKPCIPSIQTSTGIWSYCRNFFSDRRKHEQGLRLVQKLWEKVILLKEHEVSDLMILPSGKRLIFIAAENGNVEFLTILIRQYPDLVLKVDDNQYTIFHIAVLNRHEKIFRLILQLGMMKNLINLHEDANGNNILHLAGKLPPPSRLNIIRGAALQLQHELLWFEEVKKVVRPGQIAEKNLAGKTAREVFMDAHEDLRKKAEKWMINTANSCMLVATLIATVVFAAAFTVPGGNGQGTGIPIFVRDTLFKIFAIADAVSLASSTSSILSFLSILTSRFSMDDFLKSLPRKLICGLLFLFVAIITMMVAFVLAFFFIFKHGLIQFAISISALASIPIVLFIWQLFLVYEMIRSTYMCSFVFCSNNETLFPTKSKFPRKLCCSFN</sequence>